<dbReference type="SUPFAM" id="SSF51161">
    <property type="entry name" value="Trimeric LpxA-like enzymes"/>
    <property type="match status" value="1"/>
</dbReference>
<dbReference type="Gene3D" id="2.160.10.10">
    <property type="entry name" value="Hexapeptide repeat proteins"/>
    <property type="match status" value="1"/>
</dbReference>
<dbReference type="InterPro" id="IPR011004">
    <property type="entry name" value="Trimer_LpxA-like_sf"/>
</dbReference>
<sequence length="482" mass="53282">MKGVIMAGGKGQRLHPLTLQTPKPLVPIMNTPVIESSIYWLKSQGITDIAITLHYLSGKVIKFLGNGSRYGVNLTYFVEDNPLGSAGGIRSLSGYLDETFVAISADLLTDFDIKDAIHFHKEKKSQFTILTTKVSYPEQYGVVLRYKDGSIRKFIEKPSKNLSCSDQVNSGIYLIEPDILKWISPNTFCDFSHHLFPIFLSEGIPFYSYEKGGYWIDIGHLSTYLQSQKELLSLQEKVPLGYTEIGHQIWVGPNTAIHELASLQGPLLIGANCIIENGVSVSGGTIIGEGTKINPFASISASIIWDRVVIDSNASLNGTVVASNNHIGERTILLKNSVTGQFVRIGKDCVIGENVQVEPDKVIPDSSYFKKVQVEKLPGVQGRPVPVVGDKDRKSKGIKVATVYCPNSIKARIIRQLIEEGGVEEIDLSEGIKFIHDEASWTQIYSGEKDGALVVCSHSKDEKMALEITRYYVQQIKNYQKV</sequence>
<evidence type="ECO:0000256" key="1">
    <source>
        <dbReference type="ARBA" id="ARBA00007274"/>
    </source>
</evidence>
<comment type="caution">
    <text evidence="4">The sequence shown here is derived from an EMBL/GenBank/DDBJ whole genome shotgun (WGS) entry which is preliminary data.</text>
</comment>
<feature type="domain" description="Mannose-1-phosphate guanyltransferase C-terminal" evidence="3">
    <location>
        <begin position="264"/>
        <end position="370"/>
    </location>
</feature>
<dbReference type="Proteomes" id="UP001601059">
    <property type="component" value="Unassembled WGS sequence"/>
</dbReference>
<comment type="similarity">
    <text evidence="1">Belongs to the transferase hexapeptide repeat family.</text>
</comment>
<protein>
    <submittedName>
        <fullName evidence="4">Sugar phosphate nucleotidyltransferase</fullName>
    </submittedName>
</protein>
<evidence type="ECO:0000313" key="5">
    <source>
        <dbReference type="Proteomes" id="UP001601059"/>
    </source>
</evidence>
<dbReference type="RefSeq" id="WP_389362435.1">
    <property type="nucleotide sequence ID" value="NZ_JBIACK010000010.1"/>
</dbReference>
<dbReference type="Pfam" id="PF00483">
    <property type="entry name" value="NTP_transferase"/>
    <property type="match status" value="1"/>
</dbReference>
<accession>A0ABW6KE61</accession>
<feature type="domain" description="Nucleotidyl transferase" evidence="2">
    <location>
        <begin position="2"/>
        <end position="231"/>
    </location>
</feature>
<reference evidence="4 5" key="1">
    <citation type="submission" date="2024-08" db="EMBL/GenBank/DDBJ databases">
        <title>Two novel Cytobacillus novel species.</title>
        <authorList>
            <person name="Liu G."/>
        </authorList>
    </citation>
    <scope>NUCLEOTIDE SEQUENCE [LARGE SCALE GENOMIC DNA]</scope>
    <source>
        <strain evidence="4 5">FJAT-54145</strain>
    </source>
</reference>
<dbReference type="InterPro" id="IPR005835">
    <property type="entry name" value="NTP_transferase_dom"/>
</dbReference>
<dbReference type="PANTHER" id="PTHR22572">
    <property type="entry name" value="SUGAR-1-PHOSPHATE GUANYL TRANSFERASE"/>
    <property type="match status" value="1"/>
</dbReference>
<organism evidence="4 5">
    <name type="scientific">Cytobacillus spartinae</name>
    <dbReference type="NCBI Taxonomy" id="3299023"/>
    <lineage>
        <taxon>Bacteria</taxon>
        <taxon>Bacillati</taxon>
        <taxon>Bacillota</taxon>
        <taxon>Bacilli</taxon>
        <taxon>Bacillales</taxon>
        <taxon>Bacillaceae</taxon>
        <taxon>Cytobacillus</taxon>
    </lineage>
</organism>
<evidence type="ECO:0000259" key="3">
    <source>
        <dbReference type="Pfam" id="PF25087"/>
    </source>
</evidence>
<dbReference type="InterPro" id="IPR029044">
    <property type="entry name" value="Nucleotide-diphossugar_trans"/>
</dbReference>
<dbReference type="Pfam" id="PF25087">
    <property type="entry name" value="GMPPB_C"/>
    <property type="match status" value="1"/>
</dbReference>
<proteinExistence type="inferred from homology"/>
<dbReference type="Gene3D" id="3.90.550.10">
    <property type="entry name" value="Spore Coat Polysaccharide Biosynthesis Protein SpsA, Chain A"/>
    <property type="match status" value="1"/>
</dbReference>
<evidence type="ECO:0000313" key="4">
    <source>
        <dbReference type="EMBL" id="MFE8702466.1"/>
    </source>
</evidence>
<dbReference type="CDD" id="cd04181">
    <property type="entry name" value="NTP_transferase"/>
    <property type="match status" value="1"/>
</dbReference>
<name>A0ABW6KE61_9BACI</name>
<dbReference type="InterPro" id="IPR050486">
    <property type="entry name" value="Mannose-1P_guanyltransferase"/>
</dbReference>
<dbReference type="InterPro" id="IPR056729">
    <property type="entry name" value="GMPPB_C"/>
</dbReference>
<dbReference type="SUPFAM" id="SSF53448">
    <property type="entry name" value="Nucleotide-diphospho-sugar transferases"/>
    <property type="match status" value="1"/>
</dbReference>
<gene>
    <name evidence="4" type="ORF">ACFYKX_17860</name>
</gene>
<evidence type="ECO:0000259" key="2">
    <source>
        <dbReference type="Pfam" id="PF00483"/>
    </source>
</evidence>
<keyword evidence="5" id="KW-1185">Reference proteome</keyword>
<dbReference type="EMBL" id="JBIACK010000010">
    <property type="protein sequence ID" value="MFE8702466.1"/>
    <property type="molecule type" value="Genomic_DNA"/>
</dbReference>